<dbReference type="OrthoDB" id="3545182at2759"/>
<protein>
    <submittedName>
        <fullName evidence="2">Uncharacterized protein</fullName>
    </submittedName>
</protein>
<feature type="compositionally biased region" description="Basic and acidic residues" evidence="1">
    <location>
        <begin position="54"/>
        <end position="63"/>
    </location>
</feature>
<evidence type="ECO:0000313" key="3">
    <source>
        <dbReference type="Proteomes" id="UP000235786"/>
    </source>
</evidence>
<proteinExistence type="predicted"/>
<dbReference type="Proteomes" id="UP000235786">
    <property type="component" value="Unassembled WGS sequence"/>
</dbReference>
<sequence length="385" mass="44530">MPRPKGAKGKAKAPSKASTKTRSATKSSQEDVLPSIEPPATPLKETSGNRLKRNRDTLDKDSDPYENTPSPKRTPTPIIFTAGEYRAFRDKHPIRPWKEGRVAGQYTLVNCRTDSGHHVDTTGFEVKVFYDCRGEERYLYATFKFDKLEGIIRLRRCLDYELETTRLSAAVFDEACPLPPKYWPSRGRCEYSSRWRGKECGERVIDGELEHTFEILAQETTSPNGFPDMKILFNILYDDEVFHLKGFKTADLEPSDLERTYSLEKEWAALHDPRPEAKLKVEREKQGECWWERKRMFPENRKRKAEYHPFSNGSRQPSYALIKSLTKTPASSKAKTTSWSVSGRYFLWCTNRLNPVEAGDYCFELHHITQPYDIVFGCLRECLYP</sequence>
<feature type="compositionally biased region" description="Low complexity" evidence="1">
    <location>
        <begin position="14"/>
        <end position="27"/>
    </location>
</feature>
<accession>A0A2J6SAL8</accession>
<gene>
    <name evidence="2" type="ORF">L207DRAFT_164349</name>
</gene>
<keyword evidence="3" id="KW-1185">Reference proteome</keyword>
<dbReference type="EMBL" id="KZ613938">
    <property type="protein sequence ID" value="PMD47813.1"/>
    <property type="molecule type" value="Genomic_DNA"/>
</dbReference>
<feature type="region of interest" description="Disordered" evidence="1">
    <location>
        <begin position="1"/>
        <end position="78"/>
    </location>
</feature>
<dbReference type="AlphaFoldDB" id="A0A2J6SAL8"/>
<evidence type="ECO:0000256" key="1">
    <source>
        <dbReference type="SAM" id="MobiDB-lite"/>
    </source>
</evidence>
<evidence type="ECO:0000313" key="2">
    <source>
        <dbReference type="EMBL" id="PMD47813.1"/>
    </source>
</evidence>
<organism evidence="2 3">
    <name type="scientific">Hyaloscypha variabilis (strain UAMH 11265 / GT02V1 / F)</name>
    <name type="common">Meliniomyces variabilis</name>
    <dbReference type="NCBI Taxonomy" id="1149755"/>
    <lineage>
        <taxon>Eukaryota</taxon>
        <taxon>Fungi</taxon>
        <taxon>Dikarya</taxon>
        <taxon>Ascomycota</taxon>
        <taxon>Pezizomycotina</taxon>
        <taxon>Leotiomycetes</taxon>
        <taxon>Helotiales</taxon>
        <taxon>Hyaloscyphaceae</taxon>
        <taxon>Hyaloscypha</taxon>
        <taxon>Hyaloscypha variabilis</taxon>
    </lineage>
</organism>
<reference evidence="2 3" key="1">
    <citation type="submission" date="2016-04" db="EMBL/GenBank/DDBJ databases">
        <title>A degradative enzymes factory behind the ericoid mycorrhizal symbiosis.</title>
        <authorList>
            <consortium name="DOE Joint Genome Institute"/>
            <person name="Martino E."/>
            <person name="Morin E."/>
            <person name="Grelet G."/>
            <person name="Kuo A."/>
            <person name="Kohler A."/>
            <person name="Daghino S."/>
            <person name="Barry K."/>
            <person name="Choi C."/>
            <person name="Cichocki N."/>
            <person name="Clum A."/>
            <person name="Copeland A."/>
            <person name="Hainaut M."/>
            <person name="Haridas S."/>
            <person name="Labutti K."/>
            <person name="Lindquist E."/>
            <person name="Lipzen A."/>
            <person name="Khouja H.-R."/>
            <person name="Murat C."/>
            <person name="Ohm R."/>
            <person name="Olson A."/>
            <person name="Spatafora J."/>
            <person name="Veneault-Fourrey C."/>
            <person name="Henrissat B."/>
            <person name="Grigoriev I."/>
            <person name="Martin F."/>
            <person name="Perotto S."/>
        </authorList>
    </citation>
    <scope>NUCLEOTIDE SEQUENCE [LARGE SCALE GENOMIC DNA]</scope>
    <source>
        <strain evidence="2 3">F</strain>
    </source>
</reference>
<name>A0A2J6SAL8_HYAVF</name>
<feature type="compositionally biased region" description="Basic residues" evidence="1">
    <location>
        <begin position="1"/>
        <end position="13"/>
    </location>
</feature>